<dbReference type="EnsemblPlants" id="Bo6g065200.1">
    <property type="protein sequence ID" value="Bo6g065200.1"/>
    <property type="gene ID" value="Bo6g065200"/>
</dbReference>
<dbReference type="AlphaFoldDB" id="A0A0D3CT97"/>
<name>A0A0D3CT97_BRAOL</name>
<dbReference type="HOGENOM" id="CLU_1436309_0_0_1"/>
<evidence type="ECO:0000313" key="2">
    <source>
        <dbReference type="Proteomes" id="UP000032141"/>
    </source>
</evidence>
<organism evidence="1 2">
    <name type="scientific">Brassica oleracea var. oleracea</name>
    <dbReference type="NCBI Taxonomy" id="109376"/>
    <lineage>
        <taxon>Eukaryota</taxon>
        <taxon>Viridiplantae</taxon>
        <taxon>Streptophyta</taxon>
        <taxon>Embryophyta</taxon>
        <taxon>Tracheophyta</taxon>
        <taxon>Spermatophyta</taxon>
        <taxon>Magnoliopsida</taxon>
        <taxon>eudicotyledons</taxon>
        <taxon>Gunneridae</taxon>
        <taxon>Pentapetalae</taxon>
        <taxon>rosids</taxon>
        <taxon>malvids</taxon>
        <taxon>Brassicales</taxon>
        <taxon>Brassicaceae</taxon>
        <taxon>Brassiceae</taxon>
        <taxon>Brassica</taxon>
    </lineage>
</organism>
<accession>A0A0D3CT97</accession>
<keyword evidence="2" id="KW-1185">Reference proteome</keyword>
<protein>
    <submittedName>
        <fullName evidence="1">Uncharacterized protein</fullName>
    </submittedName>
</protein>
<proteinExistence type="predicted"/>
<sequence>MVEAGGVAPALTALVLKAHSSKDGTCIDKRAEGYVEAAEALALERPQSATATGENVSALSTQQLNDAYIEYVDAEPKESPAASLRRNVGVDGRLTTVEGVVTGLKDDVSGLKDDVSGLKQTIDLLLKMNGVDPITRQPIPRESGASAPSLILAKNLTSTLPLISTSIYPRCILCFLVQYQSLTSLDVFL</sequence>
<reference evidence="1 2" key="1">
    <citation type="journal article" date="2014" name="Genome Biol.">
        <title>Transcriptome and methylome profiling reveals relics of genome dominance in the mesopolyploid Brassica oleracea.</title>
        <authorList>
            <person name="Parkin I.A."/>
            <person name="Koh C."/>
            <person name="Tang H."/>
            <person name="Robinson S.J."/>
            <person name="Kagale S."/>
            <person name="Clarke W.E."/>
            <person name="Town C.D."/>
            <person name="Nixon J."/>
            <person name="Krishnakumar V."/>
            <person name="Bidwell S.L."/>
            <person name="Denoeud F."/>
            <person name="Belcram H."/>
            <person name="Links M.G."/>
            <person name="Just J."/>
            <person name="Clarke C."/>
            <person name="Bender T."/>
            <person name="Huebert T."/>
            <person name="Mason A.S."/>
            <person name="Pires J.C."/>
            <person name="Barker G."/>
            <person name="Moore J."/>
            <person name="Walley P.G."/>
            <person name="Manoli S."/>
            <person name="Batley J."/>
            <person name="Edwards D."/>
            <person name="Nelson M.N."/>
            <person name="Wang X."/>
            <person name="Paterson A.H."/>
            <person name="King G."/>
            <person name="Bancroft I."/>
            <person name="Chalhoub B."/>
            <person name="Sharpe A.G."/>
        </authorList>
    </citation>
    <scope>NUCLEOTIDE SEQUENCE</scope>
    <source>
        <strain evidence="1 2">cv. TO1000</strain>
    </source>
</reference>
<evidence type="ECO:0000313" key="1">
    <source>
        <dbReference type="EnsemblPlants" id="Bo6g065200.1"/>
    </source>
</evidence>
<dbReference type="Gramene" id="Bo6g065200.1">
    <property type="protein sequence ID" value="Bo6g065200.1"/>
    <property type="gene ID" value="Bo6g065200"/>
</dbReference>
<reference evidence="1" key="2">
    <citation type="submission" date="2015-03" db="UniProtKB">
        <authorList>
            <consortium name="EnsemblPlants"/>
        </authorList>
    </citation>
    <scope>IDENTIFICATION</scope>
</reference>
<dbReference type="Proteomes" id="UP000032141">
    <property type="component" value="Chromosome C6"/>
</dbReference>